<evidence type="ECO:0000259" key="4">
    <source>
        <dbReference type="PROSITE" id="PS51898"/>
    </source>
</evidence>
<dbReference type="Pfam" id="PF00589">
    <property type="entry name" value="Phage_integrase"/>
    <property type="match status" value="1"/>
</dbReference>
<evidence type="ECO:0000256" key="2">
    <source>
        <dbReference type="ARBA" id="ARBA00023125"/>
    </source>
</evidence>
<dbReference type="EMBL" id="FOMH01000007">
    <property type="protein sequence ID" value="SFD37627.1"/>
    <property type="molecule type" value="Genomic_DNA"/>
</dbReference>
<dbReference type="InterPro" id="IPR011010">
    <property type="entry name" value="DNA_brk_join_enz"/>
</dbReference>
<name>A0A1I1RU37_9FLAO</name>
<dbReference type="Pfam" id="PF17293">
    <property type="entry name" value="Arm-DNA-bind_5"/>
    <property type="match status" value="1"/>
</dbReference>
<accession>A0A1I1RU37</accession>
<dbReference type="PROSITE" id="PS51898">
    <property type="entry name" value="TYR_RECOMBINASE"/>
    <property type="match status" value="1"/>
</dbReference>
<dbReference type="PANTHER" id="PTHR30349">
    <property type="entry name" value="PHAGE INTEGRASE-RELATED"/>
    <property type="match status" value="1"/>
</dbReference>
<proteinExistence type="inferred from homology"/>
<evidence type="ECO:0000256" key="3">
    <source>
        <dbReference type="ARBA" id="ARBA00023172"/>
    </source>
</evidence>
<dbReference type="STRING" id="739143.SAMN05216297_107152"/>
<dbReference type="PANTHER" id="PTHR30349:SF64">
    <property type="entry name" value="PROPHAGE INTEGRASE INTD-RELATED"/>
    <property type="match status" value="1"/>
</dbReference>
<dbReference type="GO" id="GO:0006310">
    <property type="term" value="P:DNA recombination"/>
    <property type="evidence" value="ECO:0007669"/>
    <property type="project" value="UniProtKB-KW"/>
</dbReference>
<dbReference type="Gene3D" id="1.10.150.130">
    <property type="match status" value="1"/>
</dbReference>
<dbReference type="GO" id="GO:0003677">
    <property type="term" value="F:DNA binding"/>
    <property type="evidence" value="ECO:0007669"/>
    <property type="project" value="UniProtKB-KW"/>
</dbReference>
<keyword evidence="3" id="KW-0233">DNA recombination</keyword>
<dbReference type="CDD" id="cd01185">
    <property type="entry name" value="INTN1_C_like"/>
    <property type="match status" value="1"/>
</dbReference>
<evidence type="ECO:0000313" key="5">
    <source>
        <dbReference type="EMBL" id="SFD37627.1"/>
    </source>
</evidence>
<dbReference type="InterPro" id="IPR035386">
    <property type="entry name" value="Arm-DNA-bind_5"/>
</dbReference>
<protein>
    <submittedName>
        <fullName evidence="5">Site-specific recombinase XerD</fullName>
    </submittedName>
</protein>
<keyword evidence="6" id="KW-1185">Reference proteome</keyword>
<organism evidence="5 6">
    <name type="scientific">Flavobacterium phragmitis</name>
    <dbReference type="NCBI Taxonomy" id="739143"/>
    <lineage>
        <taxon>Bacteria</taxon>
        <taxon>Pseudomonadati</taxon>
        <taxon>Bacteroidota</taxon>
        <taxon>Flavobacteriia</taxon>
        <taxon>Flavobacteriales</taxon>
        <taxon>Flavobacteriaceae</taxon>
        <taxon>Flavobacterium</taxon>
    </lineage>
</organism>
<dbReference type="InterPro" id="IPR025269">
    <property type="entry name" value="SAM-like_dom"/>
</dbReference>
<dbReference type="Proteomes" id="UP000199672">
    <property type="component" value="Unassembled WGS sequence"/>
</dbReference>
<dbReference type="InterPro" id="IPR002104">
    <property type="entry name" value="Integrase_catalytic"/>
</dbReference>
<keyword evidence="2" id="KW-0238">DNA-binding</keyword>
<dbReference type="OrthoDB" id="1098628at2"/>
<dbReference type="RefSeq" id="WP_091494527.1">
    <property type="nucleotide sequence ID" value="NZ_FOMH01000007.1"/>
</dbReference>
<dbReference type="InterPro" id="IPR013762">
    <property type="entry name" value="Integrase-like_cat_sf"/>
</dbReference>
<comment type="similarity">
    <text evidence="1">Belongs to the 'phage' integrase family.</text>
</comment>
<reference evidence="6" key="1">
    <citation type="submission" date="2016-10" db="EMBL/GenBank/DDBJ databases">
        <authorList>
            <person name="Varghese N."/>
            <person name="Submissions S."/>
        </authorList>
    </citation>
    <scope>NUCLEOTIDE SEQUENCE [LARGE SCALE GENOMIC DNA]</scope>
    <source>
        <strain evidence="6">CGMCC 1.10370</strain>
    </source>
</reference>
<dbReference type="SUPFAM" id="SSF56349">
    <property type="entry name" value="DNA breaking-rejoining enzymes"/>
    <property type="match status" value="1"/>
</dbReference>
<evidence type="ECO:0000313" key="6">
    <source>
        <dbReference type="Proteomes" id="UP000199672"/>
    </source>
</evidence>
<sequence length="405" mass="47923">MKINKISILFLLDKVKTNKRGKCPVKCRITFSGKRKPFSTGLFIKPEYWFNDEQLAKPPNEDNNYINTQMSLIKNKINQAFLFLQVQQDDFDIEDIYLQYKGENVKSNKTILVLFQEHNDKMEKLVGKDYVIGTLWKFRQARELLKAFLKYQFKKTDYEFADLNLKFLLDYEFFLKTEKNLSQATINKTIQRFRRIVRIAISEDHLEKEPFLMYKVKRAKKEVVFLTPEELDKLEKHQFAQQRLQQVKDMFIFCCYTGLAFNEMSKLEHKHIVIGFDGHKWIKINREKTKKLVSVPILSKTTSTIERYCSENSSFILPRISNQKFNSYLKEIAEVLGIEKKLTHHTARKTFATTVLLYNDVPMEIVSELLGHSKVTVTQEYYAKVVQKKVSEHMELLSRKLDMSE</sequence>
<dbReference type="InterPro" id="IPR050090">
    <property type="entry name" value="Tyrosine_recombinase_XerCD"/>
</dbReference>
<dbReference type="InterPro" id="IPR010998">
    <property type="entry name" value="Integrase_recombinase_N"/>
</dbReference>
<feature type="domain" description="Tyr recombinase" evidence="4">
    <location>
        <begin position="221"/>
        <end position="395"/>
    </location>
</feature>
<dbReference type="Gene3D" id="1.10.443.10">
    <property type="entry name" value="Intergrase catalytic core"/>
    <property type="match status" value="1"/>
</dbReference>
<dbReference type="GO" id="GO:0015074">
    <property type="term" value="P:DNA integration"/>
    <property type="evidence" value="ECO:0007669"/>
    <property type="project" value="InterPro"/>
</dbReference>
<evidence type="ECO:0000256" key="1">
    <source>
        <dbReference type="ARBA" id="ARBA00008857"/>
    </source>
</evidence>
<gene>
    <name evidence="5" type="ORF">SAMN05216297_107152</name>
</gene>
<dbReference type="AlphaFoldDB" id="A0A1I1RU37"/>
<dbReference type="Pfam" id="PF13102">
    <property type="entry name" value="Phage_int_SAM_5"/>
    <property type="match status" value="1"/>
</dbReference>